<reference evidence="1 2" key="1">
    <citation type="submission" date="2020-08" db="EMBL/GenBank/DDBJ databases">
        <title>Sequencing the genomes of 1000 actinobacteria strains.</title>
        <authorList>
            <person name="Klenk H.-P."/>
        </authorList>
    </citation>
    <scope>NUCLEOTIDE SEQUENCE [LARGE SCALE GENOMIC DNA]</scope>
    <source>
        <strain evidence="1 2">DSM 45507</strain>
    </source>
</reference>
<organism evidence="1 2">
    <name type="scientific">Nonomuraea jabiensis</name>
    <dbReference type="NCBI Taxonomy" id="882448"/>
    <lineage>
        <taxon>Bacteria</taxon>
        <taxon>Bacillati</taxon>
        <taxon>Actinomycetota</taxon>
        <taxon>Actinomycetes</taxon>
        <taxon>Streptosporangiales</taxon>
        <taxon>Streptosporangiaceae</taxon>
        <taxon>Nonomuraea</taxon>
    </lineage>
</organism>
<name>A0A7W9GC08_9ACTN</name>
<dbReference type="EMBL" id="JACHMB010000001">
    <property type="protein sequence ID" value="MBB5780997.1"/>
    <property type="molecule type" value="Genomic_DNA"/>
</dbReference>
<proteinExistence type="predicted"/>
<protein>
    <submittedName>
        <fullName evidence="1">Uncharacterized protein</fullName>
    </submittedName>
</protein>
<dbReference type="RefSeq" id="WP_221519701.1">
    <property type="nucleotide sequence ID" value="NZ_JACHMB010000001.1"/>
</dbReference>
<sequence>MDDAMDGAMDGSMDDGDLELEERLRAAAERLDPVPAGLFEEAMLAYALRSLDAELAELTFDSWEELSATRVRGGGRARLLSFAAGEVVVELEVTGRRLVGRVSGGRPAEIVVQRRDGGTPVCADELGRFTTGELAPGPLRLRVSPGHGGPVVTTWILI</sequence>
<evidence type="ECO:0000313" key="1">
    <source>
        <dbReference type="EMBL" id="MBB5780997.1"/>
    </source>
</evidence>
<accession>A0A7W9GC08</accession>
<dbReference type="Proteomes" id="UP000579153">
    <property type="component" value="Unassembled WGS sequence"/>
</dbReference>
<comment type="caution">
    <text evidence="1">The sequence shown here is derived from an EMBL/GenBank/DDBJ whole genome shotgun (WGS) entry which is preliminary data.</text>
</comment>
<dbReference type="AlphaFoldDB" id="A0A7W9GC08"/>
<evidence type="ECO:0000313" key="2">
    <source>
        <dbReference type="Proteomes" id="UP000579153"/>
    </source>
</evidence>
<gene>
    <name evidence="1" type="ORF">HD596_007753</name>
</gene>
<keyword evidence="2" id="KW-1185">Reference proteome</keyword>